<organism evidence="11 12">
    <name type="scientific">Hydnum rufescens UP504</name>
    <dbReference type="NCBI Taxonomy" id="1448309"/>
    <lineage>
        <taxon>Eukaryota</taxon>
        <taxon>Fungi</taxon>
        <taxon>Dikarya</taxon>
        <taxon>Basidiomycota</taxon>
        <taxon>Agaricomycotina</taxon>
        <taxon>Agaricomycetes</taxon>
        <taxon>Cantharellales</taxon>
        <taxon>Hydnaceae</taxon>
        <taxon>Hydnum</taxon>
    </lineage>
</organism>
<dbReference type="PANTHER" id="PTHR15642:SF3">
    <property type="entry name" value="CYTOCHROME C OXIDASE ASSEMBLY FACTOR 3 HOMOLOG, MITOCHONDRIAL"/>
    <property type="match status" value="1"/>
</dbReference>
<dbReference type="InterPro" id="IPR041752">
    <property type="entry name" value="Coa3"/>
</dbReference>
<dbReference type="AlphaFoldDB" id="A0A9P6BBA1"/>
<comment type="caution">
    <text evidence="11">The sequence shown here is derived from an EMBL/GenBank/DDBJ whole genome shotgun (WGS) entry which is preliminary data.</text>
</comment>
<evidence type="ECO:0000256" key="5">
    <source>
        <dbReference type="ARBA" id="ARBA00022692"/>
    </source>
</evidence>
<dbReference type="OrthoDB" id="10018333at2759"/>
<comment type="subunit">
    <text evidence="4 9">Component of 250-400 kDa complexes called cytochrome oxidase assembly intermediates or COA complexes.</text>
</comment>
<evidence type="ECO:0000313" key="11">
    <source>
        <dbReference type="EMBL" id="KAF9520692.1"/>
    </source>
</evidence>
<feature type="domain" description="Cytochrome c oxidase assembly factor 3 mitochondrial coiled-coil" evidence="10">
    <location>
        <begin position="23"/>
        <end position="55"/>
    </location>
</feature>
<evidence type="ECO:0000256" key="8">
    <source>
        <dbReference type="ARBA" id="ARBA00023136"/>
    </source>
</evidence>
<gene>
    <name evidence="11" type="ORF">BS47DRAFT_1284392</name>
</gene>
<keyword evidence="9" id="KW-0999">Mitochondrion inner membrane</keyword>
<feature type="transmembrane region" description="Helical" evidence="9">
    <location>
        <begin position="35"/>
        <end position="54"/>
    </location>
</feature>
<evidence type="ECO:0000256" key="6">
    <source>
        <dbReference type="ARBA" id="ARBA00022989"/>
    </source>
</evidence>
<keyword evidence="5 9" id="KW-0812">Transmembrane</keyword>
<comment type="similarity">
    <text evidence="3 9">Belongs to the COA3 family.</text>
</comment>
<keyword evidence="7 9" id="KW-0496">Mitochondrion</keyword>
<evidence type="ECO:0000256" key="2">
    <source>
        <dbReference type="ARBA" id="ARBA00004304"/>
    </source>
</evidence>
<comment type="function">
    <text evidence="1 9">Required for assembly of cytochrome c oxidase (complex IV).</text>
</comment>
<sequence length="55" mass="6103">RKIMSSRANSASYRPRGYGISPALKRAREPFRTRNAITGTLLVAFAVSVWAYSIS</sequence>
<dbReference type="PANTHER" id="PTHR15642">
    <property type="entry name" value="CYTOCHROME C OXIDASE ASSEMBLY FACTOR 3, MITOCHONDRIAL"/>
    <property type="match status" value="1"/>
</dbReference>
<evidence type="ECO:0000256" key="1">
    <source>
        <dbReference type="ARBA" id="ARBA00003064"/>
    </source>
</evidence>
<proteinExistence type="inferred from homology"/>
<keyword evidence="6 9" id="KW-1133">Transmembrane helix</keyword>
<name>A0A9P6BBA1_9AGAM</name>
<evidence type="ECO:0000256" key="3">
    <source>
        <dbReference type="ARBA" id="ARBA00007035"/>
    </source>
</evidence>
<accession>A0A9P6BBA1</accession>
<feature type="non-terminal residue" evidence="11">
    <location>
        <position position="1"/>
    </location>
</feature>
<reference evidence="11" key="1">
    <citation type="journal article" date="2020" name="Nat. Commun.">
        <title>Large-scale genome sequencing of mycorrhizal fungi provides insights into the early evolution of symbiotic traits.</title>
        <authorList>
            <person name="Miyauchi S."/>
            <person name="Kiss E."/>
            <person name="Kuo A."/>
            <person name="Drula E."/>
            <person name="Kohler A."/>
            <person name="Sanchez-Garcia M."/>
            <person name="Morin E."/>
            <person name="Andreopoulos B."/>
            <person name="Barry K.W."/>
            <person name="Bonito G."/>
            <person name="Buee M."/>
            <person name="Carver A."/>
            <person name="Chen C."/>
            <person name="Cichocki N."/>
            <person name="Clum A."/>
            <person name="Culley D."/>
            <person name="Crous P.W."/>
            <person name="Fauchery L."/>
            <person name="Girlanda M."/>
            <person name="Hayes R.D."/>
            <person name="Keri Z."/>
            <person name="LaButti K."/>
            <person name="Lipzen A."/>
            <person name="Lombard V."/>
            <person name="Magnuson J."/>
            <person name="Maillard F."/>
            <person name="Murat C."/>
            <person name="Nolan M."/>
            <person name="Ohm R.A."/>
            <person name="Pangilinan J."/>
            <person name="Pereira M.F."/>
            <person name="Perotto S."/>
            <person name="Peter M."/>
            <person name="Pfister S."/>
            <person name="Riley R."/>
            <person name="Sitrit Y."/>
            <person name="Stielow J.B."/>
            <person name="Szollosi G."/>
            <person name="Zifcakova L."/>
            <person name="Stursova M."/>
            <person name="Spatafora J.W."/>
            <person name="Tedersoo L."/>
            <person name="Vaario L.M."/>
            <person name="Yamada A."/>
            <person name="Yan M."/>
            <person name="Wang P."/>
            <person name="Xu J."/>
            <person name="Bruns T."/>
            <person name="Baldrian P."/>
            <person name="Vilgalys R."/>
            <person name="Dunand C."/>
            <person name="Henrissat B."/>
            <person name="Grigoriev I.V."/>
            <person name="Hibbett D."/>
            <person name="Nagy L.G."/>
            <person name="Martin F.M."/>
        </authorList>
    </citation>
    <scope>NUCLEOTIDE SEQUENCE</scope>
    <source>
        <strain evidence="11">UP504</strain>
    </source>
</reference>
<evidence type="ECO:0000256" key="9">
    <source>
        <dbReference type="RuleBase" id="RU367056"/>
    </source>
</evidence>
<dbReference type="GO" id="GO:0005743">
    <property type="term" value="C:mitochondrial inner membrane"/>
    <property type="evidence" value="ECO:0007669"/>
    <property type="project" value="UniProtKB-UniRule"/>
</dbReference>
<comment type="subcellular location">
    <subcellularLocation>
        <location evidence="2">Mitochondrion membrane</location>
        <topology evidence="2">Single-pass membrane protein</topology>
    </subcellularLocation>
</comment>
<evidence type="ECO:0000256" key="7">
    <source>
        <dbReference type="ARBA" id="ARBA00023128"/>
    </source>
</evidence>
<protein>
    <recommendedName>
        <fullName evidence="9">Cytochrome c oxidase assembly factor 3</fullName>
    </recommendedName>
</protein>
<evidence type="ECO:0000259" key="10">
    <source>
        <dbReference type="Pfam" id="PF09813"/>
    </source>
</evidence>
<dbReference type="Proteomes" id="UP000886523">
    <property type="component" value="Unassembled WGS sequence"/>
</dbReference>
<feature type="non-terminal residue" evidence="11">
    <location>
        <position position="55"/>
    </location>
</feature>
<dbReference type="EMBL" id="MU128910">
    <property type="protein sequence ID" value="KAF9520692.1"/>
    <property type="molecule type" value="Genomic_DNA"/>
</dbReference>
<dbReference type="InterPro" id="IPR018628">
    <property type="entry name" value="Coa3_CC"/>
</dbReference>
<evidence type="ECO:0000256" key="4">
    <source>
        <dbReference type="ARBA" id="ARBA00011351"/>
    </source>
</evidence>
<dbReference type="GO" id="GO:0033617">
    <property type="term" value="P:mitochondrial respiratory chain complex IV assembly"/>
    <property type="evidence" value="ECO:0007669"/>
    <property type="project" value="UniProtKB-UniRule"/>
</dbReference>
<keyword evidence="12" id="KW-1185">Reference proteome</keyword>
<evidence type="ECO:0000313" key="12">
    <source>
        <dbReference type="Proteomes" id="UP000886523"/>
    </source>
</evidence>
<dbReference type="Pfam" id="PF09813">
    <property type="entry name" value="Coa3_cc"/>
    <property type="match status" value="1"/>
</dbReference>
<keyword evidence="8 9" id="KW-0472">Membrane</keyword>